<keyword evidence="8" id="KW-0833">Ubl conjugation pathway</keyword>
<evidence type="ECO:0000256" key="14">
    <source>
        <dbReference type="ARBA" id="ARBA00082690"/>
    </source>
</evidence>
<dbReference type="Proteomes" id="UP001187415">
    <property type="component" value="Unassembled WGS sequence"/>
</dbReference>
<evidence type="ECO:0000313" key="19">
    <source>
        <dbReference type="EMBL" id="KAK2835885.1"/>
    </source>
</evidence>
<dbReference type="PANTHER" id="PTHR13260:SF0">
    <property type="entry name" value="ANAPHASE-PROMOTING COMPLEX SUBUNIT 4"/>
    <property type="match status" value="1"/>
</dbReference>
<keyword evidence="9" id="KW-0832">Ubl conjugation</keyword>
<comment type="subcellular location">
    <subcellularLocation>
        <location evidence="1">Nucleus</location>
    </subcellularLocation>
</comment>
<dbReference type="GO" id="GO:0030071">
    <property type="term" value="P:regulation of mitotic metaphase/anaphase transition"/>
    <property type="evidence" value="ECO:0007669"/>
    <property type="project" value="InterPro"/>
</dbReference>
<keyword evidence="20" id="KW-1185">Reference proteome</keyword>
<dbReference type="SUPFAM" id="SSF50960">
    <property type="entry name" value="TolB, C-terminal domain"/>
    <property type="match status" value="1"/>
</dbReference>
<evidence type="ECO:0000256" key="7">
    <source>
        <dbReference type="ARBA" id="ARBA00022776"/>
    </source>
</evidence>
<evidence type="ECO:0000256" key="15">
    <source>
        <dbReference type="SAM" id="MobiDB-lite"/>
    </source>
</evidence>
<evidence type="ECO:0000256" key="11">
    <source>
        <dbReference type="ARBA" id="ARBA00023306"/>
    </source>
</evidence>
<protein>
    <recommendedName>
        <fullName evidence="3">Anaphase-promoting complex subunit 4</fullName>
    </recommendedName>
    <alternativeName>
        <fullName evidence="14">Cyclosome subunit 4</fullName>
    </alternativeName>
</protein>
<keyword evidence="6" id="KW-0132">Cell division</keyword>
<evidence type="ECO:0000256" key="13">
    <source>
        <dbReference type="ARBA" id="ARBA00061648"/>
    </source>
</evidence>
<feature type="domain" description="Anaphase-promoting complex subunit 4 long" evidence="17">
    <location>
        <begin position="263"/>
        <end position="460"/>
    </location>
</feature>
<comment type="pathway">
    <text evidence="2">Protein modification; protein ubiquitination.</text>
</comment>
<evidence type="ECO:0000259" key="16">
    <source>
        <dbReference type="Pfam" id="PF12894"/>
    </source>
</evidence>
<dbReference type="InterPro" id="IPR017169">
    <property type="entry name" value="APC4_metazoa"/>
</dbReference>
<gene>
    <name evidence="19" type="ORF">Q5P01_016369</name>
</gene>
<dbReference type="InterPro" id="IPR024977">
    <property type="entry name" value="Apc4-like_WD40_dom"/>
</dbReference>
<accession>A0AA88SFK8</accession>
<feature type="region of interest" description="Disordered" evidence="15">
    <location>
        <begin position="777"/>
        <end position="840"/>
    </location>
</feature>
<dbReference type="InterPro" id="IPR024789">
    <property type="entry name" value="APC4"/>
</dbReference>
<keyword evidence="11" id="KW-0131">Cell cycle</keyword>
<evidence type="ECO:0000256" key="6">
    <source>
        <dbReference type="ARBA" id="ARBA00022618"/>
    </source>
</evidence>
<feature type="domain" description="Anaphase-promoting complex subunit 4-like WD40" evidence="16">
    <location>
        <begin position="55"/>
        <end position="146"/>
    </location>
</feature>
<evidence type="ECO:0000256" key="4">
    <source>
        <dbReference type="ARBA" id="ARBA00022499"/>
    </source>
</evidence>
<dbReference type="GO" id="GO:0070979">
    <property type="term" value="P:protein K11-linked ubiquitination"/>
    <property type="evidence" value="ECO:0007669"/>
    <property type="project" value="TreeGrafter"/>
</dbReference>
<dbReference type="PIRSF" id="PIRSF037303">
    <property type="entry name" value="APC4"/>
    <property type="match status" value="1"/>
</dbReference>
<feature type="domain" description="Anaphase-promoting complex subunit 4 C-terminal half WD40" evidence="18">
    <location>
        <begin position="605"/>
        <end position="773"/>
    </location>
</feature>
<dbReference type="Pfam" id="PF23405">
    <property type="entry name" value="WD40_APC4_C-half"/>
    <property type="match status" value="1"/>
</dbReference>
<keyword evidence="4" id="KW-1017">Isopeptide bond</keyword>
<comment type="caution">
    <text evidence="19">The sequence shown here is derived from an EMBL/GenBank/DDBJ whole genome shotgun (WGS) entry which is preliminary data.</text>
</comment>
<evidence type="ECO:0000313" key="20">
    <source>
        <dbReference type="Proteomes" id="UP001187415"/>
    </source>
</evidence>
<comment type="function">
    <text evidence="12">Component of the anaphase promoting complex/cyclosome (APC/C), a cell cycle-regulated E3 ubiquitin ligase that controls progression through mitosis and the G1 phase of the cell cycle. The APC/C complex acts by mediating ubiquitination and subsequent degradation of target proteins: it mainly mediates the formation of 'Lys-11'-linked polyubiquitin chains and, to a lower extent, the formation of 'Lys-48'- and 'Lys-63'-linked polyubiquitin chains. The APC/C complex catalyzes assembly of branched 'Lys-11'-/'Lys-48'-linked branched ubiquitin chains on target proteins.</text>
</comment>
<dbReference type="InterPro" id="IPR024790">
    <property type="entry name" value="APC4_long_dom"/>
</dbReference>
<evidence type="ECO:0000256" key="9">
    <source>
        <dbReference type="ARBA" id="ARBA00022843"/>
    </source>
</evidence>
<feature type="compositionally biased region" description="Basic and acidic residues" evidence="15">
    <location>
        <begin position="817"/>
        <end position="840"/>
    </location>
</feature>
<evidence type="ECO:0000256" key="2">
    <source>
        <dbReference type="ARBA" id="ARBA00004906"/>
    </source>
</evidence>
<reference evidence="19" key="1">
    <citation type="submission" date="2023-07" db="EMBL/GenBank/DDBJ databases">
        <title>Chromosome-level Genome Assembly of Striped Snakehead (Channa striata).</title>
        <authorList>
            <person name="Liu H."/>
        </authorList>
    </citation>
    <scope>NUCLEOTIDE SEQUENCE</scope>
    <source>
        <strain evidence="19">Gz</strain>
        <tissue evidence="19">Muscle</tissue>
    </source>
</reference>
<dbReference type="FunFam" id="2.130.10.10:FF:001243">
    <property type="entry name" value="Anaphase-promoting complex subunit 4"/>
    <property type="match status" value="1"/>
</dbReference>
<dbReference type="Gene3D" id="2.130.10.10">
    <property type="entry name" value="YVTN repeat-like/Quinoprotein amine dehydrogenase"/>
    <property type="match status" value="1"/>
</dbReference>
<dbReference type="Pfam" id="PF12894">
    <property type="entry name" value="ANAPC4_WD40"/>
    <property type="match status" value="1"/>
</dbReference>
<feature type="compositionally biased region" description="Polar residues" evidence="15">
    <location>
        <begin position="785"/>
        <end position="804"/>
    </location>
</feature>
<evidence type="ECO:0000259" key="17">
    <source>
        <dbReference type="Pfam" id="PF12896"/>
    </source>
</evidence>
<evidence type="ECO:0000256" key="5">
    <source>
        <dbReference type="ARBA" id="ARBA00022553"/>
    </source>
</evidence>
<evidence type="ECO:0000256" key="10">
    <source>
        <dbReference type="ARBA" id="ARBA00023242"/>
    </source>
</evidence>
<dbReference type="Pfam" id="PF12896">
    <property type="entry name" value="ANAPC4"/>
    <property type="match status" value="1"/>
</dbReference>
<keyword evidence="10" id="KW-0539">Nucleus</keyword>
<proteinExistence type="inferred from homology"/>
<dbReference type="InterPro" id="IPR056358">
    <property type="entry name" value="APC4_C"/>
</dbReference>
<evidence type="ECO:0000259" key="18">
    <source>
        <dbReference type="Pfam" id="PF23405"/>
    </source>
</evidence>
<dbReference type="PANTHER" id="PTHR13260">
    <property type="entry name" value="ANAPHASE PROMOTING COMPLEX SUBUNIT 4 APC4"/>
    <property type="match status" value="1"/>
</dbReference>
<evidence type="ECO:0000256" key="3">
    <source>
        <dbReference type="ARBA" id="ARBA00016067"/>
    </source>
</evidence>
<evidence type="ECO:0000256" key="1">
    <source>
        <dbReference type="ARBA" id="ARBA00004123"/>
    </source>
</evidence>
<comment type="similarity">
    <text evidence="13">Belongs to the APC4 family.</text>
</comment>
<dbReference type="GO" id="GO:0051301">
    <property type="term" value="P:cell division"/>
    <property type="evidence" value="ECO:0007669"/>
    <property type="project" value="UniProtKB-KW"/>
</dbReference>
<dbReference type="InterPro" id="IPR015943">
    <property type="entry name" value="WD40/YVTN_repeat-like_dom_sf"/>
</dbReference>
<evidence type="ECO:0000256" key="12">
    <source>
        <dbReference type="ARBA" id="ARBA00045696"/>
    </source>
</evidence>
<dbReference type="GO" id="GO:0034399">
    <property type="term" value="C:nuclear periphery"/>
    <property type="evidence" value="ECO:0007669"/>
    <property type="project" value="TreeGrafter"/>
</dbReference>
<dbReference type="GO" id="GO:0031145">
    <property type="term" value="P:anaphase-promoting complex-dependent catabolic process"/>
    <property type="evidence" value="ECO:0007669"/>
    <property type="project" value="InterPro"/>
</dbReference>
<sequence>MTERRKVDLLCVKENKWESTTARDIGNECEEEEASNMPAFHQVGEKQLPNPVLCMAWSPKRDLIALANTTGELLLHRLASFQRVWSLQPSEYTGKVITALAWRPDGKILAFSLGDTKQVVLCGVEKAEILHVFSKQIPITCMHWTEVTEENSALTSFYNSEDESKLFLPKLPTLPKSYSTTSKIFSEEKSDEIMNLLGEVRLNILVLGGDAGFVELYAYGMYKIATLNGVSGTCRSLSLSSDLKSLSVITEVRSADNNPEICYVQLDTGLLSDCLPEVTRMARKFTHISTLLQYLHLSLTCMCEAWEDILMQMDLRLTKFVQEKNTSTQVQDEFLELLLWGQSSSELQALLMNQLTVKGLKKLGQSIESSYSSIQKLVISHLQSGSEALLYHLSEVKGMSLWKQKFESLGLDSAAIEGAITAVGSFSLKANELLQVIDKSMKNFKAFFRWLYVAMLRMCEEHVPPELNKMTQKDIAFVADFLSEHFSENEELFDRKGKYFNVERVGQYLKDEDEDLVSPPNTKGNQWLTFLQESSHLKESPLLFPSYPQKSLHFVKRMMENVIEQCLQKPSEIIGKSVKQAVFLPLYTVPESSENTPRLFELPSLWNDKKRKMHYVVFCMPEISPCKLYILRKGTDPNRHMPNSIMSVDLSHCLDNAEDENATAQSHYVYSCLDAHFYDDDMLTVVLQGAEDNSRRVLAQLPLASTLSCETEFSWEPKLRLDQQSSAIPCQGPVLGNQWRELENMKAQFVAVNGIRKVACVLSANLRHIRVFEMDVEDEDDEGADSQNASADQEGLETTMSSQGPAEDSVDAECEAGEQKEDGFQKAEDQLRTEEALGLS</sequence>
<dbReference type="GO" id="GO:0005680">
    <property type="term" value="C:anaphase-promoting complex"/>
    <property type="evidence" value="ECO:0007669"/>
    <property type="project" value="InterPro"/>
</dbReference>
<organism evidence="19 20">
    <name type="scientific">Channa striata</name>
    <name type="common">Snakehead murrel</name>
    <name type="synonym">Ophicephalus striatus</name>
    <dbReference type="NCBI Taxonomy" id="64152"/>
    <lineage>
        <taxon>Eukaryota</taxon>
        <taxon>Metazoa</taxon>
        <taxon>Chordata</taxon>
        <taxon>Craniata</taxon>
        <taxon>Vertebrata</taxon>
        <taxon>Euteleostomi</taxon>
        <taxon>Actinopterygii</taxon>
        <taxon>Neopterygii</taxon>
        <taxon>Teleostei</taxon>
        <taxon>Neoteleostei</taxon>
        <taxon>Acanthomorphata</taxon>
        <taxon>Anabantaria</taxon>
        <taxon>Anabantiformes</taxon>
        <taxon>Channoidei</taxon>
        <taxon>Channidae</taxon>
        <taxon>Channa</taxon>
    </lineage>
</organism>
<keyword evidence="7" id="KW-0498">Mitosis</keyword>
<dbReference type="EMBL" id="JAUPFM010000012">
    <property type="protein sequence ID" value="KAK2835885.1"/>
    <property type="molecule type" value="Genomic_DNA"/>
</dbReference>
<name>A0AA88SFK8_CHASR</name>
<keyword evidence="5" id="KW-0597">Phosphoprotein</keyword>
<evidence type="ECO:0000256" key="8">
    <source>
        <dbReference type="ARBA" id="ARBA00022786"/>
    </source>
</evidence>
<dbReference type="AlphaFoldDB" id="A0AA88SFK8"/>